<dbReference type="FunCoup" id="A5DB06">
    <property type="interactions" value="74"/>
</dbReference>
<dbReference type="InParanoid" id="A5DB06"/>
<keyword evidence="5" id="KW-0175">Coiled coil</keyword>
<dbReference type="RefSeq" id="XP_001487084.2">
    <property type="nucleotide sequence ID" value="XM_001487034.1"/>
</dbReference>
<dbReference type="Pfam" id="PF07946">
    <property type="entry name" value="CCDC47"/>
    <property type="match status" value="1"/>
</dbReference>
<dbReference type="InterPro" id="IPR012879">
    <property type="entry name" value="CCDC47"/>
</dbReference>
<reference evidence="6 7" key="1">
    <citation type="journal article" date="2009" name="Nature">
        <title>Evolution of pathogenicity and sexual reproduction in eight Candida genomes.</title>
        <authorList>
            <person name="Butler G."/>
            <person name="Rasmussen M.D."/>
            <person name="Lin M.F."/>
            <person name="Santos M.A."/>
            <person name="Sakthikumar S."/>
            <person name="Munro C.A."/>
            <person name="Rheinbay E."/>
            <person name="Grabherr M."/>
            <person name="Forche A."/>
            <person name="Reedy J.L."/>
            <person name="Agrafioti I."/>
            <person name="Arnaud M.B."/>
            <person name="Bates S."/>
            <person name="Brown A.J."/>
            <person name="Brunke S."/>
            <person name="Costanzo M.C."/>
            <person name="Fitzpatrick D.A."/>
            <person name="de Groot P.W."/>
            <person name="Harris D."/>
            <person name="Hoyer L.L."/>
            <person name="Hube B."/>
            <person name="Klis F.M."/>
            <person name="Kodira C."/>
            <person name="Lennard N."/>
            <person name="Logue M.E."/>
            <person name="Martin R."/>
            <person name="Neiman A.M."/>
            <person name="Nikolaou E."/>
            <person name="Quail M.A."/>
            <person name="Quinn J."/>
            <person name="Santos M.C."/>
            <person name="Schmitzberger F.F."/>
            <person name="Sherlock G."/>
            <person name="Shah P."/>
            <person name="Silverstein K.A."/>
            <person name="Skrzypek M.S."/>
            <person name="Soll D."/>
            <person name="Staggs R."/>
            <person name="Stansfield I."/>
            <person name="Stumpf M.P."/>
            <person name="Sudbery P.E."/>
            <person name="Srikantha T."/>
            <person name="Zeng Q."/>
            <person name="Berman J."/>
            <person name="Berriman M."/>
            <person name="Heitman J."/>
            <person name="Gow N.A."/>
            <person name="Lorenz M.C."/>
            <person name="Birren B.W."/>
            <person name="Kellis M."/>
            <person name="Cuomo C.A."/>
        </authorList>
    </citation>
    <scope>NUCLEOTIDE SEQUENCE [LARGE SCALE GENOMIC DNA]</scope>
    <source>
        <strain evidence="7">ATCC 6260 / CBS 566 / DSM 6381 / JCM 1539 / NBRC 10279 / NRRL Y-324</strain>
    </source>
</reference>
<dbReference type="KEGG" id="pgu:PGUG_00461"/>
<proteinExistence type="predicted"/>
<dbReference type="PANTHER" id="PTHR12883:SF0">
    <property type="entry name" value="PAT COMPLEX SUBUNIT CCDC47"/>
    <property type="match status" value="1"/>
</dbReference>
<gene>
    <name evidence="6" type="ORF">PGUG_00461</name>
</gene>
<dbReference type="GO" id="GO:0032469">
    <property type="term" value="P:endoplasmic reticulum calcium ion homeostasis"/>
    <property type="evidence" value="ECO:0007669"/>
    <property type="project" value="InterPro"/>
</dbReference>
<dbReference type="eggNOG" id="KOG2357">
    <property type="taxonomic scope" value="Eukaryota"/>
</dbReference>
<sequence>MGLVNRIKLTNWRLEVITLSTILVFCFLFKIGDLYNQRKVKAYLNGLSDLFTNNFYQFGVAPDKLYVKDSAESYSSYATGRVNIAKVNLEFRLKPRHNLFVLVLETIMSFFTSNVQAPSDRVDIIITPSSDAEYDNFISAIVSKIGMNEFRKFNYFLSLTKTSDSDSLPQSFVFMSESSEIQDKLLSPEIKDALTMESASWLKYVAFTDQSVERPSTLSEYSPRRRIIIATDVASSSVQIKQISDVLSGVFNLVDKLAAKEITFKSETLRKVVKTRENELAKWKRIEDEIKQEKLAEEKAKLKREERLRNRELSDAEQLKLEKKAAEKRQRKAAKKQKVRM</sequence>
<organism evidence="6 7">
    <name type="scientific">Meyerozyma guilliermondii (strain ATCC 6260 / CBS 566 / DSM 6381 / JCM 1539 / NBRC 10279 / NRRL Y-324)</name>
    <name type="common">Yeast</name>
    <name type="synonym">Candida guilliermondii</name>
    <dbReference type="NCBI Taxonomy" id="294746"/>
    <lineage>
        <taxon>Eukaryota</taxon>
        <taxon>Fungi</taxon>
        <taxon>Dikarya</taxon>
        <taxon>Ascomycota</taxon>
        <taxon>Saccharomycotina</taxon>
        <taxon>Pichiomycetes</taxon>
        <taxon>Debaryomycetaceae</taxon>
        <taxon>Meyerozyma</taxon>
    </lineage>
</organism>
<evidence type="ECO:0000256" key="4">
    <source>
        <dbReference type="ARBA" id="ARBA00023136"/>
    </source>
</evidence>
<comment type="subcellular location">
    <subcellularLocation>
        <location evidence="1">Membrane</location>
        <topology evidence="1">Single-pass membrane protein</topology>
    </subcellularLocation>
</comment>
<keyword evidence="7" id="KW-1185">Reference proteome</keyword>
<dbReference type="GO" id="GO:0016020">
    <property type="term" value="C:membrane"/>
    <property type="evidence" value="ECO:0007669"/>
    <property type="project" value="UniProtKB-SubCell"/>
</dbReference>
<evidence type="ECO:0000313" key="7">
    <source>
        <dbReference type="Proteomes" id="UP000001997"/>
    </source>
</evidence>
<dbReference type="Proteomes" id="UP000001997">
    <property type="component" value="Unassembled WGS sequence"/>
</dbReference>
<dbReference type="AlphaFoldDB" id="A5DB06"/>
<evidence type="ECO:0000256" key="3">
    <source>
        <dbReference type="ARBA" id="ARBA00022989"/>
    </source>
</evidence>
<accession>A5DB06</accession>
<dbReference type="HOGENOM" id="CLU_042570_0_0_1"/>
<evidence type="ECO:0008006" key="8">
    <source>
        <dbReference type="Google" id="ProtNLM"/>
    </source>
</evidence>
<evidence type="ECO:0000256" key="5">
    <source>
        <dbReference type="SAM" id="Coils"/>
    </source>
</evidence>
<dbReference type="GO" id="GO:0005783">
    <property type="term" value="C:endoplasmic reticulum"/>
    <property type="evidence" value="ECO:0007669"/>
    <property type="project" value="InterPro"/>
</dbReference>
<dbReference type="EMBL" id="CH408155">
    <property type="protein sequence ID" value="EDK36363.2"/>
    <property type="molecule type" value="Genomic_DNA"/>
</dbReference>
<evidence type="ECO:0000313" key="6">
    <source>
        <dbReference type="EMBL" id="EDK36363.2"/>
    </source>
</evidence>
<protein>
    <recommendedName>
        <fullName evidence="8">DUF1682-domain-containing protein</fullName>
    </recommendedName>
</protein>
<keyword evidence="2" id="KW-0812">Transmembrane</keyword>
<dbReference type="GeneID" id="5129396"/>
<feature type="coiled-coil region" evidence="5">
    <location>
        <begin position="285"/>
        <end position="336"/>
    </location>
</feature>
<dbReference type="PANTHER" id="PTHR12883">
    <property type="entry name" value="ADIPOCYTE-SPECIFIC PROTEIN 4-RELATED"/>
    <property type="match status" value="1"/>
</dbReference>
<dbReference type="OMA" id="MHLVRDM"/>
<keyword evidence="4" id="KW-0472">Membrane</keyword>
<evidence type="ECO:0000256" key="1">
    <source>
        <dbReference type="ARBA" id="ARBA00004167"/>
    </source>
</evidence>
<dbReference type="OrthoDB" id="10039147at2759"/>
<keyword evidence="3" id="KW-1133">Transmembrane helix</keyword>
<dbReference type="STRING" id="294746.A5DB06"/>
<dbReference type="GO" id="GO:0005509">
    <property type="term" value="F:calcium ion binding"/>
    <property type="evidence" value="ECO:0007669"/>
    <property type="project" value="InterPro"/>
</dbReference>
<name>A5DB06_PICGU</name>
<evidence type="ECO:0000256" key="2">
    <source>
        <dbReference type="ARBA" id="ARBA00022692"/>
    </source>
</evidence>